<comment type="caution">
    <text evidence="2">The sequence shown here is derived from an EMBL/GenBank/DDBJ whole genome shotgun (WGS) entry which is preliminary data.</text>
</comment>
<name>A0A6A8MEM5_9LACO</name>
<proteinExistence type="predicted"/>
<reference evidence="2 3" key="1">
    <citation type="submission" date="2019-08" db="EMBL/GenBank/DDBJ databases">
        <title>In-depth cultivation of the pig gut microbiome towards novel bacterial diversity and tailored functional studies.</title>
        <authorList>
            <person name="Wylensek D."/>
            <person name="Hitch T.C.A."/>
            <person name="Clavel T."/>
        </authorList>
    </citation>
    <scope>NUCLEOTIDE SEQUENCE [LARGE SCALE GENOMIC DNA]</scope>
    <source>
        <strain evidence="2 3">Bifido-178-WT-2B</strain>
    </source>
</reference>
<dbReference type="Proteomes" id="UP000438120">
    <property type="component" value="Unassembled WGS sequence"/>
</dbReference>
<dbReference type="SUPFAM" id="SSF56399">
    <property type="entry name" value="ADP-ribosylation"/>
    <property type="match status" value="1"/>
</dbReference>
<dbReference type="AlphaFoldDB" id="A0A6A8MEM5"/>
<dbReference type="RefSeq" id="WP_154548820.1">
    <property type="nucleotide sequence ID" value="NZ_VUMX01000014.1"/>
</dbReference>
<feature type="domain" description="ADP ribosyltransferase" evidence="1">
    <location>
        <begin position="52"/>
        <end position="193"/>
    </location>
</feature>
<protein>
    <recommendedName>
        <fullName evidence="1">ADP ribosyltransferase domain-containing protein</fullName>
    </recommendedName>
</protein>
<dbReference type="Pfam" id="PF03496">
    <property type="entry name" value="ADPrib_exo_Tox"/>
    <property type="match status" value="1"/>
</dbReference>
<dbReference type="GO" id="GO:0005576">
    <property type="term" value="C:extracellular region"/>
    <property type="evidence" value="ECO:0007669"/>
    <property type="project" value="InterPro"/>
</dbReference>
<dbReference type="EMBL" id="VUMX01000014">
    <property type="protein sequence ID" value="MST87233.1"/>
    <property type="molecule type" value="Genomic_DNA"/>
</dbReference>
<organism evidence="2 3">
    <name type="scientific">Lactobacillus porci</name>
    <dbReference type="NCBI Taxonomy" id="2012477"/>
    <lineage>
        <taxon>Bacteria</taxon>
        <taxon>Bacillati</taxon>
        <taxon>Bacillota</taxon>
        <taxon>Bacilli</taxon>
        <taxon>Lactobacillales</taxon>
        <taxon>Lactobacillaceae</taxon>
        <taxon>Lactobacillus</taxon>
    </lineage>
</organism>
<evidence type="ECO:0000313" key="2">
    <source>
        <dbReference type="EMBL" id="MST87233.1"/>
    </source>
</evidence>
<dbReference type="InterPro" id="IPR003540">
    <property type="entry name" value="ADP-ribosyltransferase"/>
</dbReference>
<evidence type="ECO:0000259" key="1">
    <source>
        <dbReference type="Pfam" id="PF03496"/>
    </source>
</evidence>
<keyword evidence="3" id="KW-1185">Reference proteome</keyword>
<gene>
    <name evidence="2" type="ORF">FYJ62_06185</name>
</gene>
<evidence type="ECO:0000313" key="3">
    <source>
        <dbReference type="Proteomes" id="UP000438120"/>
    </source>
</evidence>
<dbReference type="PROSITE" id="PS51996">
    <property type="entry name" value="TR_MART"/>
    <property type="match status" value="1"/>
</dbReference>
<dbReference type="OrthoDB" id="9765386at2"/>
<dbReference type="Gene3D" id="3.90.176.10">
    <property type="entry name" value="Toxin ADP-ribosyltransferase, Chain A, domain 1"/>
    <property type="match status" value="1"/>
</dbReference>
<accession>A0A6A8MEM5</accession>
<sequence>MAGKTGAPKVFNPAKVSTFAKKDSTGVSAGFTSNGFVAGPVLGGGDGTNGTDLTYDEERAMRDYVSPAAYELNDNLRNDYPLIEQQQVMVANLDKTLNELPFYTDEEPLNRSLTFRYPEDEDKFLEDAQRNGYIQEKSYASATQHGVYDPDDRVRIVIKKNHSARDLSNFTLPGENEVLFKRNTKLICIRRTENVYRGCRR</sequence>